<accession>V4TGA6</accession>
<dbReference type="OrthoDB" id="7206808at2"/>
<feature type="signal peptide" evidence="1">
    <location>
        <begin position="1"/>
        <end position="20"/>
    </location>
</feature>
<keyword evidence="1" id="KW-0732">Signal</keyword>
<dbReference type="PANTHER" id="PTHR39327">
    <property type="match status" value="1"/>
</dbReference>
<dbReference type="PANTHER" id="PTHR39327:SF1">
    <property type="entry name" value="BLR5470 PROTEIN"/>
    <property type="match status" value="1"/>
</dbReference>
<dbReference type="AlphaFoldDB" id="V4TGA6"/>
<evidence type="ECO:0000256" key="1">
    <source>
        <dbReference type="SAM" id="SignalP"/>
    </source>
</evidence>
<evidence type="ECO:0000313" key="2">
    <source>
        <dbReference type="EMBL" id="ESR25153.1"/>
    </source>
</evidence>
<dbReference type="STRING" id="631454.N177_2027"/>
<reference evidence="2 3" key="1">
    <citation type="journal article" date="2014" name="Genome Announc.">
        <title>Draft Genome Sequence of Lutibaculum baratangense Strain AMV1T, Isolated from a Mud Volcano in Andamans, India.</title>
        <authorList>
            <person name="Singh A."/>
            <person name="Sreenivas A."/>
            <person name="Sathyanarayana Reddy G."/>
            <person name="Pinnaka A.K."/>
            <person name="Shivaji S."/>
        </authorList>
    </citation>
    <scope>NUCLEOTIDE SEQUENCE [LARGE SCALE GENOMIC DNA]</scope>
    <source>
        <strain evidence="2 3">AMV1</strain>
    </source>
</reference>
<evidence type="ECO:0000313" key="3">
    <source>
        <dbReference type="Proteomes" id="UP000017819"/>
    </source>
</evidence>
<protein>
    <submittedName>
        <fullName evidence="2">Transglutaminase-like cysteine peptidase, BTLCP</fullName>
    </submittedName>
</protein>
<dbReference type="EMBL" id="AWXZ01000026">
    <property type="protein sequence ID" value="ESR25153.1"/>
    <property type="molecule type" value="Genomic_DNA"/>
</dbReference>
<name>V4TGA6_9HYPH</name>
<dbReference type="RefSeq" id="WP_023432167.1">
    <property type="nucleotide sequence ID" value="NZ_AWXZ01000026.1"/>
</dbReference>
<keyword evidence="3" id="KW-1185">Reference proteome</keyword>
<dbReference type="Pfam" id="PF06035">
    <property type="entry name" value="Peptidase_C93"/>
    <property type="match status" value="1"/>
</dbReference>
<dbReference type="InterPro" id="IPR010319">
    <property type="entry name" value="Transglutaminase-like_Cys_pept"/>
</dbReference>
<dbReference type="Gene3D" id="3.10.620.30">
    <property type="match status" value="1"/>
</dbReference>
<sequence>MKLIKAIALATILAAGSAQAVAAQTSGTGRLVEHEVTSPPIGHVQFCRMFADDCRLSGKGIATVELTARAWADLVEVNDAVNEQVSPITDLELYGVAEHWTYPANQGDCEDYVLLKRKRLIERGWPANSVLITVVRDQYGDGHAVLTVVTSAGDLVLDNQDAEIRFWSETPYRYLKRQSHRDATRWVSLQDDRRLTPPLVAATPR</sequence>
<dbReference type="Proteomes" id="UP000017819">
    <property type="component" value="Unassembled WGS sequence"/>
</dbReference>
<feature type="chain" id="PRO_5004728251" evidence="1">
    <location>
        <begin position="21"/>
        <end position="205"/>
    </location>
</feature>
<comment type="caution">
    <text evidence="2">The sequence shown here is derived from an EMBL/GenBank/DDBJ whole genome shotgun (WGS) entry which is preliminary data.</text>
</comment>
<proteinExistence type="predicted"/>
<organism evidence="2 3">
    <name type="scientific">Lutibaculum baratangense AMV1</name>
    <dbReference type="NCBI Taxonomy" id="631454"/>
    <lineage>
        <taxon>Bacteria</taxon>
        <taxon>Pseudomonadati</taxon>
        <taxon>Pseudomonadota</taxon>
        <taxon>Alphaproteobacteria</taxon>
        <taxon>Hyphomicrobiales</taxon>
        <taxon>Tepidamorphaceae</taxon>
        <taxon>Lutibaculum</taxon>
    </lineage>
</organism>
<gene>
    <name evidence="2" type="ORF">N177_2027</name>
</gene>
<dbReference type="eggNOG" id="COG3672">
    <property type="taxonomic scope" value="Bacteria"/>
</dbReference>